<dbReference type="SMART" id="SM00215">
    <property type="entry name" value="VWC_out"/>
    <property type="match status" value="4"/>
</dbReference>
<keyword evidence="1" id="KW-0732">Signal</keyword>
<dbReference type="SUPFAM" id="SSF57603">
    <property type="entry name" value="FnI-like domain"/>
    <property type="match status" value="6"/>
</dbReference>
<dbReference type="PROSITE" id="PS50184">
    <property type="entry name" value="VWFC_2"/>
    <property type="match status" value="6"/>
</dbReference>
<feature type="domain" description="Antistasin-like" evidence="5">
    <location>
        <begin position="369"/>
        <end position="394"/>
    </location>
</feature>
<accession>A0A553Q9W9</accession>
<evidence type="ECO:0000256" key="1">
    <source>
        <dbReference type="ARBA" id="ARBA00022729"/>
    </source>
</evidence>
<dbReference type="InterPro" id="IPR004094">
    <property type="entry name" value="Antistasin-like"/>
</dbReference>
<evidence type="ECO:0000259" key="4">
    <source>
        <dbReference type="PROSITE" id="PS50184"/>
    </source>
</evidence>
<dbReference type="Pfam" id="PF23334">
    <property type="entry name" value="VWC2L_2nd"/>
    <property type="match status" value="4"/>
</dbReference>
<gene>
    <name evidence="6" type="ORF">DNTS_014001</name>
</gene>
<feature type="domain" description="VWFC" evidence="4">
    <location>
        <begin position="15"/>
        <end position="72"/>
    </location>
</feature>
<feature type="domain" description="VWFC" evidence="4">
    <location>
        <begin position="538"/>
        <end position="584"/>
    </location>
</feature>
<keyword evidence="7" id="KW-1185">Reference proteome</keyword>
<dbReference type="PANTHER" id="PTHR46439:SF1">
    <property type="entry name" value="CYSTEINE-RICH MOTOR NEURON 1 PROTEIN"/>
    <property type="match status" value="1"/>
</dbReference>
<proteinExistence type="predicted"/>
<keyword evidence="3" id="KW-1133">Transmembrane helix</keyword>
<dbReference type="Gene3D" id="2.10.22.10">
    <property type="entry name" value="Antistasin, domain 1"/>
    <property type="match status" value="4"/>
</dbReference>
<feature type="domain" description="Antistasin-like" evidence="5">
    <location>
        <begin position="341"/>
        <end position="366"/>
    </location>
</feature>
<evidence type="ECO:0000256" key="3">
    <source>
        <dbReference type="SAM" id="Phobius"/>
    </source>
</evidence>
<dbReference type="PANTHER" id="PTHR46439">
    <property type="entry name" value="CYSTEINE-RICH MOTOR NEURON 1 PROTEIN"/>
    <property type="match status" value="1"/>
</dbReference>
<dbReference type="InterPro" id="IPR052624">
    <property type="entry name" value="CRIM1"/>
</dbReference>
<keyword evidence="3" id="KW-0812">Transmembrane</keyword>
<dbReference type="SUPFAM" id="SSF57262">
    <property type="entry name" value="Leech antihemostatic proteins"/>
    <property type="match status" value="3"/>
</dbReference>
<dbReference type="AlphaFoldDB" id="A0A553Q9W9"/>
<evidence type="ECO:0008006" key="8">
    <source>
        <dbReference type="Google" id="ProtNLM"/>
    </source>
</evidence>
<sequence>MFRSSVTAGTEETKPTCTFSGVEYHDGDMFRMDACRFCRCQGGVSVCFAAQCGVLRCERYYVPDGECCPVCEDPIYPVLNLAGCYVNGQILAHGDHWREDDCTFCQCVSGDARCVAAACGHSCLNPVTVPGECCPVCEVMSSTDRSITGSTSTQPHHLENITMTNFYLLTMSVHRMPLGLLPSLQLADFSLAVQSQIKGSVCAFSSSWSALKVAYVCLNSFANPDTAKCFSMPVSLVLGRPTRGNTLFTVTHRSHAVFAEPTYMTLAPPACGPLLNCSLLDESCPLGFRLDDSGCRMCACRTREELCIGLMSSCTLKCPFGFQTDVHGCEVCQCRPRHKKCKAVSCAKDCPYGYIKNKHGCDTCRCKKCPELPCDVACPMGFQHDELGCLICLCRDQSSSSVTPAAKLGSCLSMDGRRHDNGQSWHDGCRDCYCHAGREMCGLISCPVPPCDNPSIRPGHCCPTCPEEPGSHKPELSEASVCLAPGGEYFVEGETWNIDSCTQCTCHSGRVLCETEVCPPLLCHNPIRTQDSCCPHCPAESWKPNLCSSCVCLEGVISCFTESCPAVSCPRPVLRKGQCCPYCLDATPRAVCHFNGKTYMDEERWDIDSCTHCYCLQGQTLCSTVSCPALPCHQTLSVEGSCCPMCQESYAPTNVPIEKTDQHGDKQRHQPAWPTHSENDIMPQFRGEFGSLQMPFLDGKVPQPSVDAGLHWAWVALPILMMMLTITALLLVNQRKQWIPVPCYRAPNKPTCLNNQLVYVDCQKGTKVQVDSSQRMLRIADPDSRYSGYYSMQKHNNLQADNFYQTA</sequence>
<dbReference type="PROSITE" id="PS01208">
    <property type="entry name" value="VWFC_1"/>
    <property type="match status" value="4"/>
</dbReference>
<dbReference type="InterPro" id="IPR011061">
    <property type="entry name" value="Hirudin/antistatin"/>
</dbReference>
<keyword evidence="2" id="KW-0677">Repeat</keyword>
<evidence type="ECO:0000256" key="2">
    <source>
        <dbReference type="ARBA" id="ARBA00022737"/>
    </source>
</evidence>
<feature type="domain" description="VWFC" evidence="4">
    <location>
        <begin position="480"/>
        <end position="538"/>
    </location>
</feature>
<dbReference type="EMBL" id="SRMA01026188">
    <property type="protein sequence ID" value="TRY86726.1"/>
    <property type="molecule type" value="Genomic_DNA"/>
</dbReference>
<dbReference type="InterPro" id="IPR001007">
    <property type="entry name" value="VWF_dom"/>
</dbReference>
<dbReference type="STRING" id="623744.A0A553Q9W9"/>
<dbReference type="OrthoDB" id="5976811at2759"/>
<dbReference type="GO" id="GO:0005886">
    <property type="term" value="C:plasma membrane"/>
    <property type="evidence" value="ECO:0007669"/>
    <property type="project" value="TreeGrafter"/>
</dbReference>
<feature type="domain" description="VWFC" evidence="4">
    <location>
        <begin position="590"/>
        <end position="647"/>
    </location>
</feature>
<evidence type="ECO:0000313" key="7">
    <source>
        <dbReference type="Proteomes" id="UP000316079"/>
    </source>
</evidence>
<evidence type="ECO:0000259" key="5">
    <source>
        <dbReference type="PROSITE" id="PS51252"/>
    </source>
</evidence>
<feature type="domain" description="VWFC" evidence="4">
    <location>
        <begin position="82"/>
        <end position="138"/>
    </location>
</feature>
<keyword evidence="3" id="KW-0472">Membrane</keyword>
<dbReference type="InterPro" id="IPR045813">
    <property type="entry name" value="CRIM1_C"/>
</dbReference>
<dbReference type="GO" id="GO:0004867">
    <property type="term" value="F:serine-type endopeptidase inhibitor activity"/>
    <property type="evidence" value="ECO:0007669"/>
    <property type="project" value="InterPro"/>
</dbReference>
<protein>
    <recommendedName>
        <fullName evidence="8">VWFC domain-containing protein</fullName>
    </recommendedName>
</protein>
<comment type="caution">
    <text evidence="6">The sequence shown here is derived from an EMBL/GenBank/DDBJ whole genome shotgun (WGS) entry which is preliminary data.</text>
</comment>
<dbReference type="PROSITE" id="PS51252">
    <property type="entry name" value="ANTISTASIN"/>
    <property type="match status" value="3"/>
</dbReference>
<dbReference type="Gene3D" id="6.20.200.20">
    <property type="match status" value="6"/>
</dbReference>
<dbReference type="Proteomes" id="UP000316079">
    <property type="component" value="Unassembled WGS sequence"/>
</dbReference>
<organism evidence="6 7">
    <name type="scientific">Danionella cerebrum</name>
    <dbReference type="NCBI Taxonomy" id="2873325"/>
    <lineage>
        <taxon>Eukaryota</taxon>
        <taxon>Metazoa</taxon>
        <taxon>Chordata</taxon>
        <taxon>Craniata</taxon>
        <taxon>Vertebrata</taxon>
        <taxon>Euteleostomi</taxon>
        <taxon>Actinopterygii</taxon>
        <taxon>Neopterygii</taxon>
        <taxon>Teleostei</taxon>
        <taxon>Ostariophysi</taxon>
        <taxon>Cypriniformes</taxon>
        <taxon>Danionidae</taxon>
        <taxon>Danioninae</taxon>
        <taxon>Danionella</taxon>
    </lineage>
</organism>
<dbReference type="SMART" id="SM00214">
    <property type="entry name" value="VWC"/>
    <property type="match status" value="6"/>
</dbReference>
<name>A0A553Q9W9_9TELE</name>
<feature type="transmembrane region" description="Helical" evidence="3">
    <location>
        <begin position="712"/>
        <end position="732"/>
    </location>
</feature>
<feature type="domain" description="VWFC" evidence="4">
    <location>
        <begin position="409"/>
        <end position="466"/>
    </location>
</feature>
<dbReference type="Pfam" id="PF00093">
    <property type="entry name" value="VWC"/>
    <property type="match status" value="2"/>
</dbReference>
<reference evidence="6 7" key="1">
    <citation type="journal article" date="2019" name="Sci. Data">
        <title>Hybrid genome assembly and annotation of Danionella translucida.</title>
        <authorList>
            <person name="Kadobianskyi M."/>
            <person name="Schulze L."/>
            <person name="Schuelke M."/>
            <person name="Judkewitz B."/>
        </authorList>
    </citation>
    <scope>NUCLEOTIDE SEQUENCE [LARGE SCALE GENOMIC DNA]</scope>
    <source>
        <strain evidence="6 7">Bolton</strain>
    </source>
</reference>
<feature type="domain" description="Antistasin-like" evidence="5">
    <location>
        <begin position="307"/>
        <end position="334"/>
    </location>
</feature>
<dbReference type="Pfam" id="PF02822">
    <property type="entry name" value="Antistasin"/>
    <property type="match status" value="4"/>
</dbReference>
<evidence type="ECO:0000313" key="6">
    <source>
        <dbReference type="EMBL" id="TRY86726.1"/>
    </source>
</evidence>
<dbReference type="Pfam" id="PF19442">
    <property type="entry name" value="CRIM1_C"/>
    <property type="match status" value="1"/>
</dbReference>